<dbReference type="SMART" id="SM00054">
    <property type="entry name" value="EFh"/>
    <property type="match status" value="2"/>
</dbReference>
<reference evidence="3" key="1">
    <citation type="submission" date="2024-06" db="EMBL/GenBank/DDBJ databases">
        <authorList>
            <person name="Liu X."/>
            <person name="Lenzi L."/>
            <person name="Haldenby T S."/>
            <person name="Uol C."/>
        </authorList>
    </citation>
    <scope>NUCLEOTIDE SEQUENCE</scope>
</reference>
<dbReference type="Proteomes" id="UP001497525">
    <property type="component" value="Unassembled WGS sequence"/>
</dbReference>
<dbReference type="PROSITE" id="PS50222">
    <property type="entry name" value="EF_HAND_2"/>
    <property type="match status" value="2"/>
</dbReference>
<evidence type="ECO:0000259" key="2">
    <source>
        <dbReference type="PROSITE" id="PS50222"/>
    </source>
</evidence>
<organism evidence="3 5">
    <name type="scientific">Calicophoron daubneyi</name>
    <name type="common">Rumen fluke</name>
    <name type="synonym">Paramphistomum daubneyi</name>
    <dbReference type="NCBI Taxonomy" id="300641"/>
    <lineage>
        <taxon>Eukaryota</taxon>
        <taxon>Metazoa</taxon>
        <taxon>Spiralia</taxon>
        <taxon>Lophotrochozoa</taxon>
        <taxon>Platyhelminthes</taxon>
        <taxon>Trematoda</taxon>
        <taxon>Digenea</taxon>
        <taxon>Plagiorchiida</taxon>
        <taxon>Pronocephalata</taxon>
        <taxon>Paramphistomoidea</taxon>
        <taxon>Paramphistomidae</taxon>
        <taxon>Calicophoron</taxon>
    </lineage>
</organism>
<keyword evidence="1" id="KW-0677">Repeat</keyword>
<dbReference type="FunFam" id="1.10.238.10:FF:000001">
    <property type="entry name" value="Calmodulin 1"/>
    <property type="match status" value="1"/>
</dbReference>
<evidence type="ECO:0000256" key="1">
    <source>
        <dbReference type="ARBA" id="ARBA00022737"/>
    </source>
</evidence>
<dbReference type="EMBL" id="CAXLJL010000600">
    <property type="protein sequence ID" value="CAL5139312.1"/>
    <property type="molecule type" value="Genomic_DNA"/>
</dbReference>
<protein>
    <recommendedName>
        <fullName evidence="2">EF-hand domain-containing protein</fullName>
    </recommendedName>
</protein>
<gene>
    <name evidence="3" type="ORF">CDAUBV1_LOCUS14339</name>
    <name evidence="4" type="ORF">CDAUBV1_LOCUS14340</name>
</gene>
<dbReference type="PANTHER" id="PTHR23048">
    <property type="entry name" value="MYOSIN LIGHT CHAIN 1, 3"/>
    <property type="match status" value="1"/>
</dbReference>
<evidence type="ECO:0000313" key="5">
    <source>
        <dbReference type="Proteomes" id="UP001497525"/>
    </source>
</evidence>
<dbReference type="InterPro" id="IPR002048">
    <property type="entry name" value="EF_hand_dom"/>
</dbReference>
<comment type="caution">
    <text evidence="3">The sequence shown here is derived from an EMBL/GenBank/DDBJ whole genome shotgun (WGS) entry which is preliminary data.</text>
</comment>
<evidence type="ECO:0000313" key="3">
    <source>
        <dbReference type="EMBL" id="CAL5139311.1"/>
    </source>
</evidence>
<dbReference type="Gene3D" id="1.10.238.10">
    <property type="entry name" value="EF-hand"/>
    <property type="match status" value="2"/>
</dbReference>
<dbReference type="InterPro" id="IPR011992">
    <property type="entry name" value="EF-hand-dom_pair"/>
</dbReference>
<evidence type="ECO:0000313" key="4">
    <source>
        <dbReference type="EMBL" id="CAL5139312.1"/>
    </source>
</evidence>
<dbReference type="GO" id="GO:0016460">
    <property type="term" value="C:myosin II complex"/>
    <property type="evidence" value="ECO:0007669"/>
    <property type="project" value="TreeGrafter"/>
</dbReference>
<dbReference type="GO" id="GO:0005509">
    <property type="term" value="F:calcium ion binding"/>
    <property type="evidence" value="ECO:0007669"/>
    <property type="project" value="InterPro"/>
</dbReference>
<dbReference type="SUPFAM" id="SSF47473">
    <property type="entry name" value="EF-hand"/>
    <property type="match status" value="1"/>
</dbReference>
<dbReference type="EMBL" id="CAXLJL010000600">
    <property type="protein sequence ID" value="CAL5139311.1"/>
    <property type="molecule type" value="Genomic_DNA"/>
</dbReference>
<dbReference type="Pfam" id="PF13405">
    <property type="entry name" value="EF-hand_6"/>
    <property type="match status" value="1"/>
</dbReference>
<dbReference type="AlphaFoldDB" id="A0AAV2TR11"/>
<feature type="domain" description="EF-hand" evidence="2">
    <location>
        <begin position="84"/>
        <end position="119"/>
    </location>
</feature>
<sequence length="152" mass="17682">MRLSELMDNERNTIRQAINSFDENGSGYVPTEQLGNLMRYLYLIPTNEEVKQLGKILDPDGTGRIKGTILPNAIAQFWPNSPNELEYRIWRAFMIFDKLETGTIPTDEFRLILTSIGTEPLPEQEVRKIIKRFENPNTHKVEYAAIVREWLK</sequence>
<feature type="domain" description="EF-hand" evidence="2">
    <location>
        <begin position="9"/>
        <end position="44"/>
    </location>
</feature>
<accession>A0AAV2TR11</accession>
<name>A0AAV2TR11_CALDB</name>
<proteinExistence type="predicted"/>
<dbReference type="InterPro" id="IPR050230">
    <property type="entry name" value="CALM/Myosin/TropC-like"/>
</dbReference>
<dbReference type="PANTHER" id="PTHR23048:SF0">
    <property type="entry name" value="CALMODULIN LIKE 3"/>
    <property type="match status" value="1"/>
</dbReference>